<dbReference type="Gene3D" id="1.10.10.10">
    <property type="entry name" value="Winged helix-like DNA-binding domain superfamily/Winged helix DNA-binding domain"/>
    <property type="match status" value="1"/>
</dbReference>
<dbReference type="Pfam" id="PF12802">
    <property type="entry name" value="MarR_2"/>
    <property type="match status" value="1"/>
</dbReference>
<dbReference type="PANTHER" id="PTHR42756:SF1">
    <property type="entry name" value="TRANSCRIPTIONAL REPRESSOR OF EMRAB OPERON"/>
    <property type="match status" value="1"/>
</dbReference>
<feature type="domain" description="HTH marR-type" evidence="4">
    <location>
        <begin position="5"/>
        <end position="139"/>
    </location>
</feature>
<evidence type="ECO:0000313" key="6">
    <source>
        <dbReference type="Proteomes" id="UP000198855"/>
    </source>
</evidence>
<proteinExistence type="predicted"/>
<dbReference type="GO" id="GO:0003700">
    <property type="term" value="F:DNA-binding transcription factor activity"/>
    <property type="evidence" value="ECO:0007669"/>
    <property type="project" value="InterPro"/>
</dbReference>
<keyword evidence="2 5" id="KW-0238">DNA-binding</keyword>
<dbReference type="PROSITE" id="PS50995">
    <property type="entry name" value="HTH_MARR_2"/>
    <property type="match status" value="1"/>
</dbReference>
<dbReference type="PANTHER" id="PTHR42756">
    <property type="entry name" value="TRANSCRIPTIONAL REGULATOR, MARR"/>
    <property type="match status" value="1"/>
</dbReference>
<accession>A0A1I2DLP5</accession>
<dbReference type="STRING" id="1045775.SAMN05216378_4144"/>
<dbReference type="InterPro" id="IPR036388">
    <property type="entry name" value="WH-like_DNA-bd_sf"/>
</dbReference>
<keyword evidence="3" id="KW-0804">Transcription</keyword>
<dbReference type="RefSeq" id="WP_091188323.1">
    <property type="nucleotide sequence ID" value="NZ_FOMT01000004.1"/>
</dbReference>
<dbReference type="SUPFAM" id="SSF46785">
    <property type="entry name" value="Winged helix' DNA-binding domain"/>
    <property type="match status" value="1"/>
</dbReference>
<reference evidence="6" key="1">
    <citation type="submission" date="2016-10" db="EMBL/GenBank/DDBJ databases">
        <authorList>
            <person name="Varghese N."/>
            <person name="Submissions S."/>
        </authorList>
    </citation>
    <scope>NUCLEOTIDE SEQUENCE [LARGE SCALE GENOMIC DNA]</scope>
    <source>
        <strain evidence="6">CGMCC 1.10784</strain>
    </source>
</reference>
<dbReference type="InterPro" id="IPR036390">
    <property type="entry name" value="WH_DNA-bd_sf"/>
</dbReference>
<dbReference type="Proteomes" id="UP000198855">
    <property type="component" value="Unassembled WGS sequence"/>
</dbReference>
<dbReference type="CDD" id="cd00090">
    <property type="entry name" value="HTH_ARSR"/>
    <property type="match status" value="1"/>
</dbReference>
<dbReference type="SMART" id="SM00347">
    <property type="entry name" value="HTH_MARR"/>
    <property type="match status" value="1"/>
</dbReference>
<evidence type="ECO:0000259" key="4">
    <source>
        <dbReference type="PROSITE" id="PS50995"/>
    </source>
</evidence>
<dbReference type="OrthoDB" id="2314798at2"/>
<keyword evidence="1" id="KW-0805">Transcription regulation</keyword>
<evidence type="ECO:0000256" key="3">
    <source>
        <dbReference type="ARBA" id="ARBA00023163"/>
    </source>
</evidence>
<dbReference type="GO" id="GO:0003677">
    <property type="term" value="F:DNA binding"/>
    <property type="evidence" value="ECO:0007669"/>
    <property type="project" value="UniProtKB-KW"/>
</dbReference>
<gene>
    <name evidence="5" type="ORF">SAMN05216378_4144</name>
</gene>
<evidence type="ECO:0000256" key="2">
    <source>
        <dbReference type="ARBA" id="ARBA00023125"/>
    </source>
</evidence>
<evidence type="ECO:0000256" key="1">
    <source>
        <dbReference type="ARBA" id="ARBA00023015"/>
    </source>
</evidence>
<evidence type="ECO:0000313" key="5">
    <source>
        <dbReference type="EMBL" id="SFE80840.1"/>
    </source>
</evidence>
<sequence length="145" mass="16686">MVSKDTVFRQMISHIAASHQLHYDMTKDLPMDDITPLQYEILEFLSVKQPITLSEISECKGISMPNTSREIRKLTEKGLCEKTGDGEDRRKQYIRLSSLGEERMGLAFEHMRKLFLQQIEHASDEEVARISEALDVLGATIFRNE</sequence>
<keyword evidence="6" id="KW-1185">Reference proteome</keyword>
<dbReference type="InterPro" id="IPR011991">
    <property type="entry name" value="ArsR-like_HTH"/>
</dbReference>
<name>A0A1I2DLP5_9BACL</name>
<dbReference type="AlphaFoldDB" id="A0A1I2DLP5"/>
<organism evidence="5 6">
    <name type="scientific">Paenibacillus catalpae</name>
    <dbReference type="NCBI Taxonomy" id="1045775"/>
    <lineage>
        <taxon>Bacteria</taxon>
        <taxon>Bacillati</taxon>
        <taxon>Bacillota</taxon>
        <taxon>Bacilli</taxon>
        <taxon>Bacillales</taxon>
        <taxon>Paenibacillaceae</taxon>
        <taxon>Paenibacillus</taxon>
    </lineage>
</organism>
<dbReference type="EMBL" id="FOMT01000004">
    <property type="protein sequence ID" value="SFE80840.1"/>
    <property type="molecule type" value="Genomic_DNA"/>
</dbReference>
<dbReference type="InterPro" id="IPR000835">
    <property type="entry name" value="HTH_MarR-typ"/>
</dbReference>
<protein>
    <submittedName>
        <fullName evidence="5">DNA-binding transcriptional regulator, MarR family</fullName>
    </submittedName>
</protein>